<evidence type="ECO:0000313" key="4">
    <source>
        <dbReference type="Proteomes" id="UP000733379"/>
    </source>
</evidence>
<keyword evidence="4" id="KW-1185">Reference proteome</keyword>
<feature type="domain" description="Bacterial sugar transferase" evidence="2">
    <location>
        <begin position="93"/>
        <end position="167"/>
    </location>
</feature>
<dbReference type="EMBL" id="JAHKNI010000016">
    <property type="protein sequence ID" value="MBU3066847.1"/>
    <property type="molecule type" value="Genomic_DNA"/>
</dbReference>
<evidence type="ECO:0000313" key="3">
    <source>
        <dbReference type="EMBL" id="MBU3066847.1"/>
    </source>
</evidence>
<dbReference type="GO" id="GO:0016740">
    <property type="term" value="F:transferase activity"/>
    <property type="evidence" value="ECO:0007669"/>
    <property type="project" value="UniProtKB-KW"/>
</dbReference>
<organism evidence="3 4">
    <name type="scientific">Nocardia albiluteola</name>
    <dbReference type="NCBI Taxonomy" id="2842303"/>
    <lineage>
        <taxon>Bacteria</taxon>
        <taxon>Bacillati</taxon>
        <taxon>Actinomycetota</taxon>
        <taxon>Actinomycetes</taxon>
        <taxon>Mycobacteriales</taxon>
        <taxon>Nocardiaceae</taxon>
        <taxon>Nocardia</taxon>
    </lineage>
</organism>
<accession>A0ABS6B977</accession>
<dbReference type="Pfam" id="PF02397">
    <property type="entry name" value="Bac_transf"/>
    <property type="match status" value="1"/>
</dbReference>
<gene>
    <name evidence="3" type="ORF">KO481_35675</name>
</gene>
<sequence length="268" mass="31059">MDGAAYQPIPPELLDPAWLRATLLKYPGFEYFAELPDPAPGEPHGLAWINSQERRDWELQRLHRHAPFYALITAFTMAGLRAEEIMRNPARRLRPLLIEQQRIPRLGDPPVATHKLPTMRRDQPEQVSGRDPDALSGLVADISRNMSFDEYPQFLAILDGTMSFVGIGRLTLRADFELMRQALTPAEFGYWSGFLRDAMFSLHFPGCRSLPAQSPEYLLTRLWAEAFYMLQASRTLDEYYIDVVMRKYFRRQFGREMQNLLRRVGKHS</sequence>
<comment type="caution">
    <text evidence="3">The sequence shown here is derived from an EMBL/GenBank/DDBJ whole genome shotgun (WGS) entry which is preliminary data.</text>
</comment>
<protein>
    <submittedName>
        <fullName evidence="3">Sugar transferase</fullName>
    </submittedName>
</protein>
<evidence type="ECO:0000256" key="1">
    <source>
        <dbReference type="SAM" id="MobiDB-lite"/>
    </source>
</evidence>
<proteinExistence type="predicted"/>
<dbReference type="InterPro" id="IPR003362">
    <property type="entry name" value="Bact_transf"/>
</dbReference>
<reference evidence="3 4" key="1">
    <citation type="submission" date="2021-06" db="EMBL/GenBank/DDBJ databases">
        <title>Actinomycetes sequencing.</title>
        <authorList>
            <person name="Shan Q."/>
        </authorList>
    </citation>
    <scope>NUCLEOTIDE SEQUENCE [LARGE SCALE GENOMIC DNA]</scope>
    <source>
        <strain evidence="3 4">NEAU-G5</strain>
    </source>
</reference>
<keyword evidence="3" id="KW-0808">Transferase</keyword>
<feature type="region of interest" description="Disordered" evidence="1">
    <location>
        <begin position="108"/>
        <end position="132"/>
    </location>
</feature>
<name>A0ABS6B977_9NOCA</name>
<dbReference type="Proteomes" id="UP000733379">
    <property type="component" value="Unassembled WGS sequence"/>
</dbReference>
<dbReference type="RefSeq" id="WP_215922906.1">
    <property type="nucleotide sequence ID" value="NZ_JAHKNI010000016.1"/>
</dbReference>
<evidence type="ECO:0000259" key="2">
    <source>
        <dbReference type="Pfam" id="PF02397"/>
    </source>
</evidence>
<feature type="compositionally biased region" description="Basic and acidic residues" evidence="1">
    <location>
        <begin position="119"/>
        <end position="132"/>
    </location>
</feature>